<dbReference type="Pfam" id="PF06240">
    <property type="entry name" value="COXG"/>
    <property type="match status" value="1"/>
</dbReference>
<dbReference type="InterPro" id="IPR010419">
    <property type="entry name" value="CO_DH_gsu"/>
</dbReference>
<proteinExistence type="predicted"/>
<dbReference type="Gene3D" id="3.30.530.20">
    <property type="match status" value="1"/>
</dbReference>
<protein>
    <submittedName>
        <fullName evidence="1">SRPBCC domain-containing protein</fullName>
    </submittedName>
</protein>
<keyword evidence="2" id="KW-1185">Reference proteome</keyword>
<accession>A0ABW4NMM6</accession>
<evidence type="ECO:0000313" key="2">
    <source>
        <dbReference type="Proteomes" id="UP001597285"/>
    </source>
</evidence>
<dbReference type="InterPro" id="IPR023393">
    <property type="entry name" value="START-like_dom_sf"/>
</dbReference>
<comment type="caution">
    <text evidence="1">The sequence shown here is derived from an EMBL/GenBank/DDBJ whole genome shotgun (WGS) entry which is preliminary data.</text>
</comment>
<dbReference type="RefSeq" id="WP_058918200.1">
    <property type="nucleotide sequence ID" value="NZ_JBHSQC010000025.1"/>
</dbReference>
<evidence type="ECO:0000313" key="1">
    <source>
        <dbReference type="EMBL" id="MFD1799622.1"/>
    </source>
</evidence>
<sequence>MSSEYYSLIVTAPIDSVLNSINEPANWLPFLPGFKQLIPLTSDTYQVSMLLSLGSIERETILTFYFTPSSNPNQLAFDYSSKNKSVTGSGKLILSSESIAETQIEIFLDLRLKGKRNLLLAPMLASVKRKWAQDLLTQMKQLLEN</sequence>
<dbReference type="CDD" id="cd07812">
    <property type="entry name" value="SRPBCC"/>
    <property type="match status" value="1"/>
</dbReference>
<dbReference type="EMBL" id="JBHUFF010000013">
    <property type="protein sequence ID" value="MFD1799622.1"/>
    <property type="molecule type" value="Genomic_DNA"/>
</dbReference>
<reference evidence="2" key="1">
    <citation type="journal article" date="2019" name="Int. J. Syst. Evol. Microbiol.">
        <title>The Global Catalogue of Microorganisms (GCM) 10K type strain sequencing project: providing services to taxonomists for standard genome sequencing and annotation.</title>
        <authorList>
            <consortium name="The Broad Institute Genomics Platform"/>
            <consortium name="The Broad Institute Genome Sequencing Center for Infectious Disease"/>
            <person name="Wu L."/>
            <person name="Ma J."/>
        </authorList>
    </citation>
    <scope>NUCLEOTIDE SEQUENCE [LARGE SCALE GENOMIC DNA]</scope>
    <source>
        <strain evidence="2">KCTC 42143</strain>
    </source>
</reference>
<dbReference type="Proteomes" id="UP001597285">
    <property type="component" value="Unassembled WGS sequence"/>
</dbReference>
<name>A0ABW4NMM6_9LACT</name>
<organism evidence="1 2">
    <name type="scientific">Carnobacterium antarcticum</name>
    <dbReference type="NCBI Taxonomy" id="2126436"/>
    <lineage>
        <taxon>Bacteria</taxon>
        <taxon>Bacillati</taxon>
        <taxon>Bacillota</taxon>
        <taxon>Bacilli</taxon>
        <taxon>Lactobacillales</taxon>
        <taxon>Carnobacteriaceae</taxon>
        <taxon>Carnobacterium</taxon>
    </lineage>
</organism>
<gene>
    <name evidence="1" type="ORF">ACFSBK_07125</name>
</gene>
<dbReference type="SUPFAM" id="SSF55961">
    <property type="entry name" value="Bet v1-like"/>
    <property type="match status" value="1"/>
</dbReference>